<dbReference type="InterPro" id="IPR036249">
    <property type="entry name" value="Thioredoxin-like_sf"/>
</dbReference>
<comment type="similarity">
    <text evidence="1">Belongs to the SCO1/2 family.</text>
</comment>
<sequence length="210" mass="22670">MGLALSVAVALVAAGCAAPGEQGDSALEVVGGPDQNGYHGNYMDPPYAMPELTFTDTSGEEYHLAEDTTKPLTLVFFGYTNCPDICPTVLADSAAAIRRMPAEQKGDVQLVFITTDPDRDTPEAIREYLDRFDESFVGLTADMDTIEQAADDLVVEIEPKRELSGGGYATDHGSHVIGFNAKDEGWLLWTPSTAVGDLRADYTRFLAEQQ</sequence>
<dbReference type="CDD" id="cd02968">
    <property type="entry name" value="SCO"/>
    <property type="match status" value="1"/>
</dbReference>
<dbReference type="SUPFAM" id="SSF52833">
    <property type="entry name" value="Thioredoxin-like"/>
    <property type="match status" value="1"/>
</dbReference>
<feature type="binding site" evidence="2">
    <location>
        <position position="86"/>
    </location>
    <ligand>
        <name>Cu cation</name>
        <dbReference type="ChEBI" id="CHEBI:23378"/>
    </ligand>
</feature>
<dbReference type="PANTHER" id="PTHR12151">
    <property type="entry name" value="ELECTRON TRANSPORT PROTIN SCO1/SENC FAMILY MEMBER"/>
    <property type="match status" value="1"/>
</dbReference>
<dbReference type="PANTHER" id="PTHR12151:SF25">
    <property type="entry name" value="LINALOOL DEHYDRATASE_ISOMERASE DOMAIN-CONTAINING PROTEIN"/>
    <property type="match status" value="1"/>
</dbReference>
<feature type="binding site" evidence="2">
    <location>
        <position position="82"/>
    </location>
    <ligand>
        <name>Cu cation</name>
        <dbReference type="ChEBI" id="CHEBI:23378"/>
    </ligand>
</feature>
<dbReference type="GO" id="GO:0046872">
    <property type="term" value="F:metal ion binding"/>
    <property type="evidence" value="ECO:0007669"/>
    <property type="project" value="UniProtKB-KW"/>
</dbReference>
<dbReference type="InterPro" id="IPR003782">
    <property type="entry name" value="SCO1/SenC"/>
</dbReference>
<evidence type="ECO:0000256" key="2">
    <source>
        <dbReference type="PIRSR" id="PIRSR603782-1"/>
    </source>
</evidence>
<keyword evidence="2" id="KW-0479">Metal-binding</keyword>
<evidence type="ECO:0000313" key="4">
    <source>
        <dbReference type="EMBL" id="ASU81842.1"/>
    </source>
</evidence>
<name>A0A223S127_9ACTN</name>
<feature type="binding site" evidence="2">
    <location>
        <position position="172"/>
    </location>
    <ligand>
        <name>Cu cation</name>
        <dbReference type="ChEBI" id="CHEBI:23378"/>
    </ligand>
</feature>
<evidence type="ECO:0000256" key="1">
    <source>
        <dbReference type="ARBA" id="ARBA00010996"/>
    </source>
</evidence>
<feature type="disulfide bond" description="Redox-active" evidence="3">
    <location>
        <begin position="82"/>
        <end position="86"/>
    </location>
</feature>
<organism evidence="4 5">
    <name type="scientific">Nocardiopsis gilva YIM 90087</name>
    <dbReference type="NCBI Taxonomy" id="1235441"/>
    <lineage>
        <taxon>Bacteria</taxon>
        <taxon>Bacillati</taxon>
        <taxon>Actinomycetota</taxon>
        <taxon>Actinomycetes</taxon>
        <taxon>Streptosporangiales</taxon>
        <taxon>Nocardiopsidaceae</taxon>
        <taxon>Nocardiopsis</taxon>
    </lineage>
</organism>
<reference evidence="4 5" key="1">
    <citation type="submission" date="2017-08" db="EMBL/GenBank/DDBJ databases">
        <title>The complete genome sequence of Nocardiopsis gilva YIM 90087.</title>
        <authorList>
            <person name="Yin M."/>
            <person name="Tang S."/>
        </authorList>
    </citation>
    <scope>NUCLEOTIDE SEQUENCE [LARGE SCALE GENOMIC DNA]</scope>
    <source>
        <strain evidence="4 5">YIM 90087</strain>
    </source>
</reference>
<dbReference type="Proteomes" id="UP000215005">
    <property type="component" value="Chromosome"/>
</dbReference>
<dbReference type="Pfam" id="PF02630">
    <property type="entry name" value="SCO1-SenC"/>
    <property type="match status" value="1"/>
</dbReference>
<dbReference type="AlphaFoldDB" id="A0A223S127"/>
<gene>
    <name evidence="4" type="ORF">CDO52_02710</name>
</gene>
<keyword evidence="3" id="KW-1015">Disulfide bond</keyword>
<evidence type="ECO:0000313" key="5">
    <source>
        <dbReference type="Proteomes" id="UP000215005"/>
    </source>
</evidence>
<dbReference type="EMBL" id="CP022753">
    <property type="protein sequence ID" value="ASU81842.1"/>
    <property type="molecule type" value="Genomic_DNA"/>
</dbReference>
<proteinExistence type="inferred from homology"/>
<dbReference type="KEGG" id="ngv:CDO52_02710"/>
<protein>
    <submittedName>
        <fullName evidence="4">SCO family protein</fullName>
    </submittedName>
</protein>
<keyword evidence="2" id="KW-0186">Copper</keyword>
<dbReference type="Gene3D" id="3.40.30.10">
    <property type="entry name" value="Glutaredoxin"/>
    <property type="match status" value="1"/>
</dbReference>
<accession>A0A223S127</accession>
<keyword evidence="5" id="KW-1185">Reference proteome</keyword>
<evidence type="ECO:0000256" key="3">
    <source>
        <dbReference type="PIRSR" id="PIRSR603782-2"/>
    </source>
</evidence>